<feature type="region of interest" description="Disordered" evidence="4">
    <location>
        <begin position="895"/>
        <end position="930"/>
    </location>
</feature>
<dbReference type="SUPFAM" id="SSF48371">
    <property type="entry name" value="ARM repeat"/>
    <property type="match status" value="1"/>
</dbReference>
<protein>
    <submittedName>
        <fullName evidence="7">Actin binding protein</fullName>
    </submittedName>
</protein>
<comment type="similarity">
    <text evidence="1">Belongs to the formin homology family. Diaphanous subfamily.</text>
</comment>
<dbReference type="InterPro" id="IPR056771">
    <property type="entry name" value="FH3_FHOD1-3-like"/>
</dbReference>
<feature type="compositionally biased region" description="Low complexity" evidence="4">
    <location>
        <begin position="435"/>
        <end position="446"/>
    </location>
</feature>
<evidence type="ECO:0000313" key="8">
    <source>
        <dbReference type="Proteomes" id="UP000001396"/>
    </source>
</evidence>
<feature type="domain" description="FH2" evidence="6">
    <location>
        <begin position="532"/>
        <end position="938"/>
    </location>
</feature>
<dbReference type="Gene3D" id="3.10.20.530">
    <property type="match status" value="1"/>
</dbReference>
<proteinExistence type="inferred from homology"/>
<evidence type="ECO:0000313" key="7">
    <source>
        <dbReference type="EMBL" id="EFA85496.1"/>
    </source>
</evidence>
<dbReference type="PANTHER" id="PTHR45920">
    <property type="entry name" value="FORMIN HOMOLOGY 2 DOMAIN CONTAINING, ISOFORM I"/>
    <property type="match status" value="1"/>
</dbReference>
<dbReference type="OMA" id="NYRAPTE"/>
<dbReference type="STRING" id="670386.D3AZB3"/>
<dbReference type="PROSITE" id="PS51232">
    <property type="entry name" value="GBD_FH3"/>
    <property type="match status" value="1"/>
</dbReference>
<dbReference type="Pfam" id="PF24959">
    <property type="entry name" value="FH3_FHOD1-3"/>
    <property type="match status" value="1"/>
</dbReference>
<dbReference type="GeneID" id="31356981"/>
<dbReference type="InterPro" id="IPR014768">
    <property type="entry name" value="GBD/FH3_dom"/>
</dbReference>
<accession>D3AZB3</accession>
<dbReference type="GO" id="GO:0007015">
    <property type="term" value="P:actin filament organization"/>
    <property type="evidence" value="ECO:0007669"/>
    <property type="project" value="UniProtKB-ARBA"/>
</dbReference>
<dbReference type="InterPro" id="IPR015425">
    <property type="entry name" value="FH2_Formin"/>
</dbReference>
<dbReference type="PANTHER" id="PTHR45920:SF6">
    <property type="entry name" value="FORMIN-C"/>
    <property type="match status" value="1"/>
</dbReference>
<feature type="region of interest" description="Disordered" evidence="4">
    <location>
        <begin position="460"/>
        <end position="492"/>
    </location>
</feature>
<dbReference type="SUPFAM" id="SSF101447">
    <property type="entry name" value="Formin homology 2 domain (FH2 domain)"/>
    <property type="match status" value="1"/>
</dbReference>
<dbReference type="GO" id="GO:0030866">
    <property type="term" value="P:cortical actin cytoskeleton organization"/>
    <property type="evidence" value="ECO:0007669"/>
    <property type="project" value="TreeGrafter"/>
</dbReference>
<evidence type="ECO:0000256" key="4">
    <source>
        <dbReference type="SAM" id="MobiDB-lite"/>
    </source>
</evidence>
<evidence type="ECO:0000259" key="6">
    <source>
        <dbReference type="PROSITE" id="PS51444"/>
    </source>
</evidence>
<evidence type="ECO:0000256" key="2">
    <source>
        <dbReference type="ARBA" id="ARBA00023054"/>
    </source>
</evidence>
<dbReference type="InterPro" id="IPR016024">
    <property type="entry name" value="ARM-type_fold"/>
</dbReference>
<dbReference type="SMART" id="SM00498">
    <property type="entry name" value="FH2"/>
    <property type="match status" value="1"/>
</dbReference>
<dbReference type="Pfam" id="PF21573">
    <property type="entry name" value="ForC_N"/>
    <property type="match status" value="1"/>
</dbReference>
<dbReference type="GO" id="GO:0005737">
    <property type="term" value="C:cytoplasm"/>
    <property type="evidence" value="ECO:0007669"/>
    <property type="project" value="TreeGrafter"/>
</dbReference>
<dbReference type="Gene3D" id="1.20.58.2220">
    <property type="entry name" value="Formin, FH2 domain"/>
    <property type="match status" value="1"/>
</dbReference>
<dbReference type="InterPro" id="IPR011989">
    <property type="entry name" value="ARM-like"/>
</dbReference>
<comment type="caution">
    <text evidence="7">The sequence shown here is derived from an EMBL/GenBank/DDBJ whole genome shotgun (WGS) entry which is preliminary data.</text>
</comment>
<dbReference type="FunCoup" id="D3AZB3">
    <property type="interactions" value="2"/>
</dbReference>
<dbReference type="InterPro" id="IPR049497">
    <property type="entry name" value="ForC_N"/>
</dbReference>
<feature type="region of interest" description="Disordered" evidence="4">
    <location>
        <begin position="431"/>
        <end position="450"/>
    </location>
</feature>
<keyword evidence="8" id="KW-1185">Reference proteome</keyword>
<organism evidence="7 8">
    <name type="scientific">Heterostelium pallidum (strain ATCC 26659 / Pp 5 / PN500)</name>
    <name type="common">Cellular slime mold</name>
    <name type="synonym">Polysphondylium pallidum</name>
    <dbReference type="NCBI Taxonomy" id="670386"/>
    <lineage>
        <taxon>Eukaryota</taxon>
        <taxon>Amoebozoa</taxon>
        <taxon>Evosea</taxon>
        <taxon>Eumycetozoa</taxon>
        <taxon>Dictyostelia</taxon>
        <taxon>Acytosteliales</taxon>
        <taxon>Acytosteliaceae</taxon>
        <taxon>Heterostelium</taxon>
    </lineage>
</organism>
<evidence type="ECO:0000256" key="1">
    <source>
        <dbReference type="ARBA" id="ARBA00008214"/>
    </source>
</evidence>
<dbReference type="EMBL" id="ADBJ01000007">
    <property type="protein sequence ID" value="EFA85496.1"/>
    <property type="molecule type" value="Genomic_DNA"/>
</dbReference>
<dbReference type="RefSeq" id="XP_020437604.1">
    <property type="nucleotide sequence ID" value="XM_020572461.1"/>
</dbReference>
<gene>
    <name evidence="7" type="primary">forC</name>
    <name evidence="7" type="ORF">PPL_01453</name>
</gene>
<keyword evidence="3" id="KW-0009">Actin-binding</keyword>
<evidence type="ECO:0000256" key="3">
    <source>
        <dbReference type="ARBA" id="ARBA00023203"/>
    </source>
</evidence>
<name>D3AZB3_HETP5</name>
<dbReference type="PROSITE" id="PS51444">
    <property type="entry name" value="FH2"/>
    <property type="match status" value="1"/>
</dbReference>
<dbReference type="InParanoid" id="D3AZB3"/>
<evidence type="ECO:0000259" key="5">
    <source>
        <dbReference type="PROSITE" id="PS51232"/>
    </source>
</evidence>
<dbReference type="GO" id="GO:0051015">
    <property type="term" value="F:actin filament binding"/>
    <property type="evidence" value="ECO:0007669"/>
    <property type="project" value="TreeGrafter"/>
</dbReference>
<dbReference type="AlphaFoldDB" id="D3AZB3"/>
<keyword evidence="2" id="KW-0175">Coiled coil</keyword>
<reference evidence="7 8" key="1">
    <citation type="journal article" date="2011" name="Genome Res.">
        <title>Phylogeny-wide analysis of social amoeba genomes highlights ancient origins for complex intercellular communication.</title>
        <authorList>
            <person name="Heidel A.J."/>
            <person name="Lawal H.M."/>
            <person name="Felder M."/>
            <person name="Schilde C."/>
            <person name="Helps N.R."/>
            <person name="Tunggal B."/>
            <person name="Rivero F."/>
            <person name="John U."/>
            <person name="Schleicher M."/>
            <person name="Eichinger L."/>
            <person name="Platzer M."/>
            <person name="Noegel A.A."/>
            <person name="Schaap P."/>
            <person name="Gloeckner G."/>
        </authorList>
    </citation>
    <scope>NUCLEOTIDE SEQUENCE [LARGE SCALE GENOMIC DNA]</scope>
    <source>
        <strain evidence="8">ATCC 26659 / Pp 5 / PN500</strain>
    </source>
</reference>
<dbReference type="Gene3D" id="1.25.10.10">
    <property type="entry name" value="Leucine-rich Repeat Variant"/>
    <property type="match status" value="1"/>
</dbReference>
<sequence>MKIRVEFLNGNEHRNNPQCQSVSHIFDGDTAVKDHIKVLLTHFKIPVEKVGSYALQNPVTLHYIDDAFLTPERLVEAEKSYFILRMRPQAIAQRVIDSLRQNSSTSPTMKDIIFNIRFQMKDVDYVEEFIAKGGINQLLDVIVKSHGNTQAYCLTALRCFMGFHSGLDEVMSRPQIIDKLYSLVSPSVITGVCRQSIELLFVVCNFDGFSLVHRAAKNHALETNLPAYTTLVNLLASGDIETQVNTITLLNCLLDNAPNPRKVEKLLTRWKALGIVKILKSQEHVTHCDFKTQSARFQVMAGIGFETRKRPELVRGMSTQDLELTIIQYQEQQPLVRLLSHELKFLRNAIKSAIENGSYINYRAPTERYDEYIARKNDIIGDGPVNISYLKRSDKFTSAFRKSMYVRSPNTSVLFDSSTLVDDDFDEVDYKSPKSNLSNNNNNNNSTTDILLSPISSEKNLNNLTKSSSNGSSNNNNNNNNNNNHDNNKNDQSSSAILKKITINETATYNLFDVTNTPKARSSSHKSKSNPSKPAITPKKRMKPLPWSRVVVSTLEKDSVWNKLPEVTFDEEQFVELFSLYTEKLVSFNGSPVLSGLGVSGTSSSVMNKKPIQKVISVLSQKRSNAISIMCSKLPSDENLIRALRELDSSKLSLELVSTLHNNIPTQEEMASILELNDDFILDKPERWCLMIDGFPKIKQRLRCWEFMLKFDDLIKNIADSIETVSIACNELKTSHSLVLLLSTLVSLGNYLNAGNQHRGQADGFHLDAFNKILEIRDNQNSGSLLDFAIKTLLNNHPKSYTLPNELQHISNASLINLQEVGNQLSKLSTDYTELTTIVDDIVNTTDSEDPFITAVPRFMNNAYTTLRTTQKQYLDTEKLFNEVLDFFNPIATPTSSSGSSLSLDSSLSSSTTTNNNNNINSSSNTTISTTTNNKYNTEKFFTLFSTIITTFKKSPTKRMSQKGFGLKISDSEDPVATIIDSIKKNIDVNVKRPSA</sequence>
<dbReference type="Proteomes" id="UP000001396">
    <property type="component" value="Unassembled WGS sequence"/>
</dbReference>
<feature type="domain" description="GBD/FH3" evidence="5">
    <location>
        <begin position="14"/>
        <end position="380"/>
    </location>
</feature>
<feature type="region of interest" description="Disordered" evidence="4">
    <location>
        <begin position="516"/>
        <end position="541"/>
    </location>
</feature>
<dbReference type="InterPro" id="IPR042201">
    <property type="entry name" value="FH2_Formin_sf"/>
</dbReference>
<dbReference type="GO" id="GO:0005856">
    <property type="term" value="C:cytoskeleton"/>
    <property type="evidence" value="ECO:0007669"/>
    <property type="project" value="TreeGrafter"/>
</dbReference>
<dbReference type="Pfam" id="PF02181">
    <property type="entry name" value="FH2"/>
    <property type="match status" value="1"/>
</dbReference>